<gene>
    <name evidence="1" type="ORF">PBY51_015553</name>
</gene>
<name>A0AAN7XHD6_ELEMC</name>
<protein>
    <submittedName>
        <fullName evidence="1">Uncharacterized protein</fullName>
    </submittedName>
</protein>
<sequence>MDSALGFPYCSSMRLLHVCQRASVQEPPLTPYLKNCETGSRISTLAFPPTPVLGLAGLGAAMLNHAVNFYLGGGGGVKDSRTPPSGTSLRLIMDMMLHHWHVKYWTPIGRQMCVNMRSSSPETPRCDSELSVTPRIYNLWRSCCRDGGPEEVT</sequence>
<comment type="caution">
    <text evidence="1">The sequence shown here is derived from an EMBL/GenBank/DDBJ whole genome shotgun (WGS) entry which is preliminary data.</text>
</comment>
<evidence type="ECO:0000313" key="2">
    <source>
        <dbReference type="Proteomes" id="UP001346869"/>
    </source>
</evidence>
<reference evidence="1 2" key="2">
    <citation type="journal article" date="2023" name="Mol. Biol. Evol.">
        <title>Genomics of Secondarily Temperate Adaptation in the Only Non-Antarctic Icefish.</title>
        <authorList>
            <person name="Rivera-Colon A.G."/>
            <person name="Rayamajhi N."/>
            <person name="Minhas B.F."/>
            <person name="Madrigal G."/>
            <person name="Bilyk K.T."/>
            <person name="Yoon V."/>
            <person name="Hune M."/>
            <person name="Gregory S."/>
            <person name="Cheng C.H.C."/>
            <person name="Catchen J.M."/>
        </authorList>
    </citation>
    <scope>NUCLEOTIDE SEQUENCE [LARGE SCALE GENOMIC DNA]</scope>
    <source>
        <strain evidence="1">JMC-PN-2008</strain>
    </source>
</reference>
<reference evidence="1 2" key="1">
    <citation type="journal article" date="2023" name="Genes (Basel)">
        <title>Chromosome-Level Genome Assembly and Circadian Gene Repertoire of the Patagonia Blennie Eleginops maclovinus-The Closest Ancestral Proxy of Antarctic Cryonotothenioids.</title>
        <authorList>
            <person name="Cheng C.C."/>
            <person name="Rivera-Colon A.G."/>
            <person name="Minhas B.F."/>
            <person name="Wilson L."/>
            <person name="Rayamajhi N."/>
            <person name="Vargas-Chacoff L."/>
            <person name="Catchen J.M."/>
        </authorList>
    </citation>
    <scope>NUCLEOTIDE SEQUENCE [LARGE SCALE GENOMIC DNA]</scope>
    <source>
        <strain evidence="1">JMC-PN-2008</strain>
    </source>
</reference>
<dbReference type="Proteomes" id="UP001346869">
    <property type="component" value="Unassembled WGS sequence"/>
</dbReference>
<accession>A0AAN7XHD6</accession>
<dbReference type="AlphaFoldDB" id="A0AAN7XHD6"/>
<proteinExistence type="predicted"/>
<dbReference type="EMBL" id="JAUZQC010000010">
    <property type="protein sequence ID" value="KAK5864301.1"/>
    <property type="molecule type" value="Genomic_DNA"/>
</dbReference>
<evidence type="ECO:0000313" key="1">
    <source>
        <dbReference type="EMBL" id="KAK5864301.1"/>
    </source>
</evidence>
<organism evidence="1 2">
    <name type="scientific">Eleginops maclovinus</name>
    <name type="common">Patagonian blennie</name>
    <name type="synonym">Eleginus maclovinus</name>
    <dbReference type="NCBI Taxonomy" id="56733"/>
    <lineage>
        <taxon>Eukaryota</taxon>
        <taxon>Metazoa</taxon>
        <taxon>Chordata</taxon>
        <taxon>Craniata</taxon>
        <taxon>Vertebrata</taxon>
        <taxon>Euteleostomi</taxon>
        <taxon>Actinopterygii</taxon>
        <taxon>Neopterygii</taxon>
        <taxon>Teleostei</taxon>
        <taxon>Neoteleostei</taxon>
        <taxon>Acanthomorphata</taxon>
        <taxon>Eupercaria</taxon>
        <taxon>Perciformes</taxon>
        <taxon>Notothenioidei</taxon>
        <taxon>Eleginopidae</taxon>
        <taxon>Eleginops</taxon>
    </lineage>
</organism>
<keyword evidence="2" id="KW-1185">Reference proteome</keyword>